<feature type="compositionally biased region" description="Low complexity" evidence="1">
    <location>
        <begin position="458"/>
        <end position="472"/>
    </location>
</feature>
<feature type="region of interest" description="Disordered" evidence="1">
    <location>
        <begin position="112"/>
        <end position="131"/>
    </location>
</feature>
<dbReference type="InterPro" id="IPR001646">
    <property type="entry name" value="5peptide_repeat"/>
</dbReference>
<keyword evidence="3" id="KW-1185">Reference proteome</keyword>
<dbReference type="SUPFAM" id="SSF141571">
    <property type="entry name" value="Pentapeptide repeat-like"/>
    <property type="match status" value="1"/>
</dbReference>
<dbReference type="PANTHER" id="PTHR14136">
    <property type="entry name" value="BTB_POZ DOMAIN-CONTAINING PROTEIN KCTD9"/>
    <property type="match status" value="1"/>
</dbReference>
<dbReference type="Proteomes" id="UP000292564">
    <property type="component" value="Unassembled WGS sequence"/>
</dbReference>
<feature type="region of interest" description="Disordered" evidence="1">
    <location>
        <begin position="556"/>
        <end position="583"/>
    </location>
</feature>
<evidence type="ECO:0000256" key="1">
    <source>
        <dbReference type="SAM" id="MobiDB-lite"/>
    </source>
</evidence>
<evidence type="ECO:0000313" key="3">
    <source>
        <dbReference type="Proteomes" id="UP000292564"/>
    </source>
</evidence>
<feature type="compositionally biased region" description="Basic residues" evidence="1">
    <location>
        <begin position="436"/>
        <end position="457"/>
    </location>
</feature>
<dbReference type="Pfam" id="PF00805">
    <property type="entry name" value="Pentapeptide"/>
    <property type="match status" value="1"/>
</dbReference>
<protein>
    <submittedName>
        <fullName evidence="2">Pentapeptide repeat protein</fullName>
    </submittedName>
</protein>
<accession>A0A4Q7ZP57</accession>
<dbReference type="EMBL" id="SHKY01000001">
    <property type="protein sequence ID" value="RZU52847.1"/>
    <property type="molecule type" value="Genomic_DNA"/>
</dbReference>
<dbReference type="AlphaFoldDB" id="A0A4Q7ZP57"/>
<dbReference type="Gene3D" id="2.160.20.80">
    <property type="entry name" value="E3 ubiquitin-protein ligase SopA"/>
    <property type="match status" value="1"/>
</dbReference>
<gene>
    <name evidence="2" type="ORF">EV385_4731</name>
</gene>
<dbReference type="PANTHER" id="PTHR14136:SF17">
    <property type="entry name" value="BTB_POZ DOMAIN-CONTAINING PROTEIN KCTD9"/>
    <property type="match status" value="1"/>
</dbReference>
<evidence type="ECO:0000313" key="2">
    <source>
        <dbReference type="EMBL" id="RZU52847.1"/>
    </source>
</evidence>
<feature type="region of interest" description="Disordered" evidence="1">
    <location>
        <begin position="420"/>
        <end position="472"/>
    </location>
</feature>
<proteinExistence type="predicted"/>
<comment type="caution">
    <text evidence="2">The sequence shown here is derived from an EMBL/GenBank/DDBJ whole genome shotgun (WGS) entry which is preliminary data.</text>
</comment>
<feature type="compositionally biased region" description="Basic residues" evidence="1">
    <location>
        <begin position="598"/>
        <end position="609"/>
    </location>
</feature>
<organism evidence="2 3">
    <name type="scientific">Krasilnikovia cinnamomea</name>
    <dbReference type="NCBI Taxonomy" id="349313"/>
    <lineage>
        <taxon>Bacteria</taxon>
        <taxon>Bacillati</taxon>
        <taxon>Actinomycetota</taxon>
        <taxon>Actinomycetes</taxon>
        <taxon>Micromonosporales</taxon>
        <taxon>Micromonosporaceae</taxon>
        <taxon>Krasilnikovia</taxon>
    </lineage>
</organism>
<reference evidence="2 3" key="1">
    <citation type="submission" date="2019-02" db="EMBL/GenBank/DDBJ databases">
        <title>Sequencing the genomes of 1000 actinobacteria strains.</title>
        <authorList>
            <person name="Klenk H.-P."/>
        </authorList>
    </citation>
    <scope>NUCLEOTIDE SEQUENCE [LARGE SCALE GENOMIC DNA]</scope>
    <source>
        <strain evidence="2 3">DSM 45162</strain>
    </source>
</reference>
<dbReference type="InterPro" id="IPR051082">
    <property type="entry name" value="Pentapeptide-BTB/POZ_domain"/>
</dbReference>
<feature type="region of interest" description="Disordered" evidence="1">
    <location>
        <begin position="598"/>
        <end position="621"/>
    </location>
</feature>
<name>A0A4Q7ZP57_9ACTN</name>
<sequence>MPGLRRIGSLRHRPVLHRWAGLRNHAGRRGPGSGRVRWLLRPGVRRWAGRRPTGRSGGRLVPGRNSRRRVRHRRHAVRRSVVEGPATAVVRLRGVAVPSGIRARAVRGGRRLRAARRGGGGPGRGQRYAGPWPARAGLGKRSVLPPLWTRVVFGPDVRRTLSGRLLPARAGRPPSVAMRCAVRLGGPRTGGSTRGRPGVLVPRFRRGAVVLRRGTVVGNARLGRGALVGDAGLGRGALVGNARLRRGTLVRHTRLGRSALVGDTRLRGDTLTRDARLRRSALVRDARLGRSALVRDARLGRSALVTDARLGRSALVRDAGLRRDALVRDPGLWPVVLVRNPGARRVALVWGTRIRPGVVVRRLRPTLRVRTGGSKFPGAPGLCGGIGAPVPGRSVATATVRPRVAVLRALGPLAAAGRGSADSGVRRYGNTGPPGARRHGIPAVRRRHLTRPQRRLWRTPSPGPRLLPRTGLPRTGLQWARLRAMLRRAKLRGAKLRRARLRGAKLRRARLRRAGLQWAKLRGARLRRAKLRGARLQWARLRGARLQWARLRWTGPVRGRRSPGPPGVRRGPRPGLAPPRRGTRPCLVVRTTDVRCRGTRPRRRRRRGGGRGPGTPLGHPRTVVVGQRLLQVRLRVPERCPAVDRPDVLGVRHRAVPGGLFTRGLCTGGLFTGGRRALAGGAVRVAVVRAVGPGRRVGGGRIDGGVEHRGVHRAQASLVARVALAGHRLPLPGDLVQPAGLVVPAAGTRVRAPAVHLAPGRVADAWRRSVTTRSTLSGNLAAAGGHTGYIRPAPLLGYRGGD</sequence>